<dbReference type="PANTHER" id="PTHR30399:SF1">
    <property type="entry name" value="UTP PYROPHOSPHATASE"/>
    <property type="match status" value="1"/>
</dbReference>
<feature type="compositionally biased region" description="Basic and acidic residues" evidence="1">
    <location>
        <begin position="9"/>
        <end position="23"/>
    </location>
</feature>
<evidence type="ECO:0000259" key="2">
    <source>
        <dbReference type="Pfam" id="PF01863"/>
    </source>
</evidence>
<name>A0A7G9RUZ0_9BURK</name>
<dbReference type="EMBL" id="CP060714">
    <property type="protein sequence ID" value="QNN59415.1"/>
    <property type="molecule type" value="Genomic_DNA"/>
</dbReference>
<organism evidence="3 4">
    <name type="scientific">Diaphorobacter ruginosibacter</name>
    <dbReference type="NCBI Taxonomy" id="1715720"/>
    <lineage>
        <taxon>Bacteria</taxon>
        <taxon>Pseudomonadati</taxon>
        <taxon>Pseudomonadota</taxon>
        <taxon>Betaproteobacteria</taxon>
        <taxon>Burkholderiales</taxon>
        <taxon>Comamonadaceae</taxon>
        <taxon>Diaphorobacter</taxon>
    </lineage>
</organism>
<protein>
    <submittedName>
        <fullName evidence="3">M48 family metallopeptidase</fullName>
    </submittedName>
</protein>
<dbReference type="PANTHER" id="PTHR30399">
    <property type="entry name" value="UNCHARACTERIZED PROTEIN YGJP"/>
    <property type="match status" value="1"/>
</dbReference>
<feature type="domain" description="YgjP-like metallopeptidase" evidence="2">
    <location>
        <begin position="76"/>
        <end position="292"/>
    </location>
</feature>
<evidence type="ECO:0000256" key="1">
    <source>
        <dbReference type="SAM" id="MobiDB-lite"/>
    </source>
</evidence>
<gene>
    <name evidence="3" type="ORF">H9K76_02740</name>
</gene>
<reference evidence="3 4" key="1">
    <citation type="submission" date="2020-08" db="EMBL/GenBank/DDBJ databases">
        <title>Genome sequence of Diaphorobacter ruginosibacter DSM 27467T.</title>
        <authorList>
            <person name="Hyun D.-W."/>
            <person name="Bae J.-W."/>
        </authorList>
    </citation>
    <scope>NUCLEOTIDE SEQUENCE [LARGE SCALE GENOMIC DNA]</scope>
    <source>
        <strain evidence="3 4">DSM 27467</strain>
    </source>
</reference>
<dbReference type="CDD" id="cd07344">
    <property type="entry name" value="M48_yhfN_like"/>
    <property type="match status" value="1"/>
</dbReference>
<evidence type="ECO:0000313" key="3">
    <source>
        <dbReference type="EMBL" id="QNN59415.1"/>
    </source>
</evidence>
<dbReference type="Pfam" id="PF01863">
    <property type="entry name" value="YgjP-like"/>
    <property type="match status" value="1"/>
</dbReference>
<dbReference type="Proteomes" id="UP000515811">
    <property type="component" value="Chromosome"/>
</dbReference>
<dbReference type="InterPro" id="IPR053136">
    <property type="entry name" value="UTP_pyrophosphatase-like"/>
</dbReference>
<dbReference type="Gene3D" id="3.30.2010.10">
    <property type="entry name" value="Metalloproteases ('zincins'), catalytic domain"/>
    <property type="match status" value="1"/>
</dbReference>
<sequence>MWSVPEGHPGGEHGDGRSADVPRSDIPAASATPAAAAVPLRSVLAPASFRHPQANREVLLGEARVAYLLQRVRRRSIGFVVDVDGLSVRAPGWVTLSAIDAALQEKSDWILRKLGESQLRQQRRQDAQVEWKNGAVFPFLGEPLRIVLDAEHRFQGRGAALVAAPHEGLPRELHVALPLTADAAQIRDTVHAWLLKQARAHFIARLDHFAPRLNVRWTKLRLSSAQTRWGSARSDGSICLNWRLLHFRPSVIDYVVAHELSHLRVMDHSPRFWDTVATVVPDYKALRKSLKDEATPSWD</sequence>
<keyword evidence="4" id="KW-1185">Reference proteome</keyword>
<evidence type="ECO:0000313" key="4">
    <source>
        <dbReference type="Proteomes" id="UP000515811"/>
    </source>
</evidence>
<dbReference type="AlphaFoldDB" id="A0A7G9RUZ0"/>
<accession>A0A7G9RUZ0</accession>
<dbReference type="KEGG" id="drg:H9K76_02740"/>
<dbReference type="InterPro" id="IPR002725">
    <property type="entry name" value="YgjP-like_metallopeptidase"/>
</dbReference>
<proteinExistence type="predicted"/>
<feature type="region of interest" description="Disordered" evidence="1">
    <location>
        <begin position="1"/>
        <end position="32"/>
    </location>
</feature>